<accession>W6U4X1</accession>
<dbReference type="EMBL" id="APAU02000125">
    <property type="protein sequence ID" value="EUB56208.1"/>
    <property type="molecule type" value="Genomic_DNA"/>
</dbReference>
<name>W6U4X1_ECHGR</name>
<protein>
    <submittedName>
        <fullName evidence="1">Uncharacterized protein</fullName>
    </submittedName>
</protein>
<dbReference type="GeneID" id="36344671"/>
<dbReference type="KEGG" id="egl:EGR_08956"/>
<proteinExistence type="predicted"/>
<gene>
    <name evidence="1" type="ORF">EGR_08956</name>
</gene>
<dbReference type="RefSeq" id="XP_024347404.1">
    <property type="nucleotide sequence ID" value="XM_024498205.1"/>
</dbReference>
<comment type="caution">
    <text evidence="1">The sequence shown here is derived from an EMBL/GenBank/DDBJ whole genome shotgun (WGS) entry which is preliminary data.</text>
</comment>
<evidence type="ECO:0000313" key="1">
    <source>
        <dbReference type="EMBL" id="EUB56208.1"/>
    </source>
</evidence>
<dbReference type="AlphaFoldDB" id="W6U4X1"/>
<sequence>MLILVADDAADATHVKKNYIILAFDLGCFFSPWVLCKSGRKRVKGWNLRKNKYPALRSAQGKTQIASFEIKPSVNNCPNFAVVREMPQSARHLDDSLHCHWDLNGDTELKQKQPYQNNEVFYPLERKLRSRKYEGATFGLLLHVFLKWENIPFIQKIGLLTKNV</sequence>
<organism evidence="1 2">
    <name type="scientific">Echinococcus granulosus</name>
    <name type="common">Hydatid tapeworm</name>
    <dbReference type="NCBI Taxonomy" id="6210"/>
    <lineage>
        <taxon>Eukaryota</taxon>
        <taxon>Metazoa</taxon>
        <taxon>Spiralia</taxon>
        <taxon>Lophotrochozoa</taxon>
        <taxon>Platyhelminthes</taxon>
        <taxon>Cestoda</taxon>
        <taxon>Eucestoda</taxon>
        <taxon>Cyclophyllidea</taxon>
        <taxon>Taeniidae</taxon>
        <taxon>Echinococcus</taxon>
        <taxon>Echinococcus granulosus group</taxon>
    </lineage>
</organism>
<keyword evidence="2" id="KW-1185">Reference proteome</keyword>
<dbReference type="CTD" id="36344671"/>
<evidence type="ECO:0000313" key="2">
    <source>
        <dbReference type="Proteomes" id="UP000019149"/>
    </source>
</evidence>
<reference evidence="1 2" key="1">
    <citation type="journal article" date="2013" name="Nat. Genet.">
        <title>The genome of the hydatid tapeworm Echinococcus granulosus.</title>
        <authorList>
            <person name="Zheng H."/>
            <person name="Zhang W."/>
            <person name="Zhang L."/>
            <person name="Zhang Z."/>
            <person name="Li J."/>
            <person name="Lu G."/>
            <person name="Zhu Y."/>
            <person name="Wang Y."/>
            <person name="Huang Y."/>
            <person name="Liu J."/>
            <person name="Kang H."/>
            <person name="Chen J."/>
            <person name="Wang L."/>
            <person name="Chen A."/>
            <person name="Yu S."/>
            <person name="Gao Z."/>
            <person name="Jin L."/>
            <person name="Gu W."/>
            <person name="Wang Z."/>
            <person name="Zhao L."/>
            <person name="Shi B."/>
            <person name="Wen H."/>
            <person name="Lin R."/>
            <person name="Jones M.K."/>
            <person name="Brejova B."/>
            <person name="Vinar T."/>
            <person name="Zhao G."/>
            <person name="McManus D.P."/>
            <person name="Chen Z."/>
            <person name="Zhou Y."/>
            <person name="Wang S."/>
        </authorList>
    </citation>
    <scope>NUCLEOTIDE SEQUENCE [LARGE SCALE GENOMIC DNA]</scope>
</reference>
<dbReference type="Proteomes" id="UP000019149">
    <property type="component" value="Unassembled WGS sequence"/>
</dbReference>